<evidence type="ECO:0000313" key="1">
    <source>
        <dbReference type="EMBL" id="KAI2382989.1"/>
    </source>
</evidence>
<sequence length="806" mass="90742">MKFTEIKDRIGSLERALEQDAVTPHGNIIKQEDTSESRLETENSAVNSGGIVDTVVKEESQLPVPDDEKNLEPTPLAVQDAAYEDEGDDNVFDLGFKFGKMRMTDRIGGFFRPRIADELSAALDMLHVSDPPKTSTPASAVSFEQSRRWSSIAENPHFRPSPSYAAPSSDLCFGGASQYTLMEFLPTQVAADRLLRQYWEAVHPVAKIVHRPTFEKQYSDFWANVSQGIEPPYSLQALFFSTLFSAVISMAEDTLQAIFRVPQKQIIQNFQGATEMALAKANFLRTTKTQTLQALVMYIIPMCRDEISRSHSTLVGAAIRLAECMGFHRDPEEYGHGPVESHVRRMIWYHICFLDLQTSEMQGPRPSIRREDFSTKFPVNMDDAELATADPTSISDMPRWTDMTLTRIRFECCELRRLILVDRIRLEKKQVSLTQVLAKIEAFRKATIAKYGPLILVPNPQPIQQVAKYMLSILTRRAYISLLHRYLNTVAVRIPDRLAQIVITNGMQILDASIALESSAELRPWAWYHGAFNNYHIALLLLFEIWTHPERKEADHIWECLDYAFELDATAPDLARNVDRLDVLQHRDAKARFILRTVRNGMMEYREARRLIIPKSMSNSKVLPPIPLDVDSYTASLTRRTQSAPTRSPLAPISEARGTSISYSHNLPTDSIPNDQQFQTQFNSPKGVQQSYLPQQANTFQYTAPPAPVSQLAPPTFLSPSYGQPASFLQEPQPIQENRSIAGLEDAGNNGLWFLSNTGLASAGAAPSVGGYIFSPAAGETQLSTPEIDWNEWDQIFTPDVHNMDL</sequence>
<reference evidence="1" key="1">
    <citation type="journal article" date="2022" name="bioRxiv">
        <title>Population genetic analysis of Ophidiomyces ophidiicola, the causative agent of snake fungal disease, indicates recent introductions to the USA.</title>
        <authorList>
            <person name="Ladner J.T."/>
            <person name="Palmer J.M."/>
            <person name="Ettinger C.L."/>
            <person name="Stajich J.E."/>
            <person name="Farrell T.M."/>
            <person name="Glorioso B.M."/>
            <person name="Lawson B."/>
            <person name="Price S.J."/>
            <person name="Stengle A.G."/>
            <person name="Grear D.A."/>
            <person name="Lorch J.M."/>
        </authorList>
    </citation>
    <scope>NUCLEOTIDE SEQUENCE</scope>
    <source>
        <strain evidence="1">NWHC 24266-5</strain>
    </source>
</reference>
<name>A0ACB8UQB7_9EURO</name>
<organism evidence="1">
    <name type="scientific">Ophidiomyces ophidiicola</name>
    <dbReference type="NCBI Taxonomy" id="1387563"/>
    <lineage>
        <taxon>Eukaryota</taxon>
        <taxon>Fungi</taxon>
        <taxon>Dikarya</taxon>
        <taxon>Ascomycota</taxon>
        <taxon>Pezizomycotina</taxon>
        <taxon>Eurotiomycetes</taxon>
        <taxon>Eurotiomycetidae</taxon>
        <taxon>Onygenales</taxon>
        <taxon>Onygenaceae</taxon>
        <taxon>Ophidiomyces</taxon>
    </lineage>
</organism>
<proteinExistence type="predicted"/>
<protein>
    <submittedName>
        <fullName evidence="1">Uncharacterized protein</fullName>
    </submittedName>
</protein>
<dbReference type="EMBL" id="JALBCA010000102">
    <property type="protein sequence ID" value="KAI2382989.1"/>
    <property type="molecule type" value="Genomic_DNA"/>
</dbReference>
<gene>
    <name evidence="1" type="ORF">LOY88_005558</name>
</gene>
<accession>A0ACB8UQB7</accession>
<comment type="caution">
    <text evidence="1">The sequence shown here is derived from an EMBL/GenBank/DDBJ whole genome shotgun (WGS) entry which is preliminary data.</text>
</comment>